<dbReference type="Pfam" id="PF10543">
    <property type="entry name" value="ORF6N"/>
    <property type="match status" value="1"/>
</dbReference>
<dbReference type="Proteomes" id="UP000223749">
    <property type="component" value="Chromosome"/>
</dbReference>
<dbReference type="EMBL" id="CP024091">
    <property type="protein sequence ID" value="ATP55167.1"/>
    <property type="molecule type" value="Genomic_DNA"/>
</dbReference>
<dbReference type="InterPro" id="IPR018873">
    <property type="entry name" value="KilA-N_DNA-bd_domain"/>
</dbReference>
<name>A0A2D1U0P2_9SPHI</name>
<reference evidence="2 3" key="1">
    <citation type="submission" date="2017-10" db="EMBL/GenBank/DDBJ databases">
        <title>Whole genome of Pedobacter ginsengisoli T01R-27 isolated from tomato rhizosphere.</title>
        <authorList>
            <person name="Weon H.-Y."/>
            <person name="Lee S.A."/>
            <person name="Sang M.K."/>
            <person name="Song J."/>
        </authorList>
    </citation>
    <scope>NUCLEOTIDE SEQUENCE [LARGE SCALE GENOMIC DNA]</scope>
    <source>
        <strain evidence="2 3">T01R-27</strain>
    </source>
</reference>
<evidence type="ECO:0000313" key="3">
    <source>
        <dbReference type="Proteomes" id="UP000223749"/>
    </source>
</evidence>
<evidence type="ECO:0000259" key="1">
    <source>
        <dbReference type="Pfam" id="PF10543"/>
    </source>
</evidence>
<accession>A0A2D1U0P2</accession>
<dbReference type="GO" id="GO:0003677">
    <property type="term" value="F:DNA binding"/>
    <property type="evidence" value="ECO:0007669"/>
    <property type="project" value="UniProtKB-KW"/>
</dbReference>
<dbReference type="RefSeq" id="WP_099437121.1">
    <property type="nucleotide sequence ID" value="NZ_CP024091.1"/>
</dbReference>
<dbReference type="OrthoDB" id="9816206at2"/>
<proteinExistence type="predicted"/>
<dbReference type="KEGG" id="pgs:CPT03_01140"/>
<organism evidence="2 3">
    <name type="scientific">Pedobacter ginsengisoli</name>
    <dbReference type="NCBI Taxonomy" id="363852"/>
    <lineage>
        <taxon>Bacteria</taxon>
        <taxon>Pseudomonadati</taxon>
        <taxon>Bacteroidota</taxon>
        <taxon>Sphingobacteriia</taxon>
        <taxon>Sphingobacteriales</taxon>
        <taxon>Sphingobacteriaceae</taxon>
        <taxon>Pedobacter</taxon>
    </lineage>
</organism>
<evidence type="ECO:0000313" key="2">
    <source>
        <dbReference type="EMBL" id="ATP55167.1"/>
    </source>
</evidence>
<gene>
    <name evidence="2" type="ORF">CPT03_01140</name>
</gene>
<keyword evidence="3" id="KW-1185">Reference proteome</keyword>
<sequence length="180" mass="21040">MTDKLVGIPDEIVLNKIYMIRNQKVMFDFDLAALYSVETRALKQAVKRNIVRFPDDFMFQLSKEEWLEVITICDNLPQNAKYSPSSPFAFTEYGVVMLSSVLSSERAIKVNIEIIRIFTKIRKILLDNKDALIKVEQFEKQMIKQDQKIELLFTYLNKFIDKEDTPREQIGFKVSHGAKH</sequence>
<keyword evidence="2" id="KW-0238">DNA-binding</keyword>
<feature type="domain" description="KilA-N DNA-binding" evidence="1">
    <location>
        <begin position="15"/>
        <end position="101"/>
    </location>
</feature>
<protein>
    <submittedName>
        <fullName evidence="2">DNA-binding protein</fullName>
    </submittedName>
</protein>
<dbReference type="AlphaFoldDB" id="A0A2D1U0P2"/>